<dbReference type="AlphaFoldDB" id="A0A0C3B223"/>
<gene>
    <name evidence="1" type="ORF">PILCRDRAFT_52868</name>
</gene>
<reference evidence="2" key="2">
    <citation type="submission" date="2015-01" db="EMBL/GenBank/DDBJ databases">
        <title>Evolutionary Origins and Diversification of the Mycorrhizal Mutualists.</title>
        <authorList>
            <consortium name="DOE Joint Genome Institute"/>
            <consortium name="Mycorrhizal Genomics Consortium"/>
            <person name="Kohler A."/>
            <person name="Kuo A."/>
            <person name="Nagy L.G."/>
            <person name="Floudas D."/>
            <person name="Copeland A."/>
            <person name="Barry K.W."/>
            <person name="Cichocki N."/>
            <person name="Veneault-Fourrey C."/>
            <person name="LaButti K."/>
            <person name="Lindquist E.A."/>
            <person name="Lipzen A."/>
            <person name="Lundell T."/>
            <person name="Morin E."/>
            <person name="Murat C."/>
            <person name="Riley R."/>
            <person name="Ohm R."/>
            <person name="Sun H."/>
            <person name="Tunlid A."/>
            <person name="Henrissat B."/>
            <person name="Grigoriev I.V."/>
            <person name="Hibbett D.S."/>
            <person name="Martin F."/>
        </authorList>
    </citation>
    <scope>NUCLEOTIDE SEQUENCE [LARGE SCALE GENOMIC DNA]</scope>
    <source>
        <strain evidence="2">F 1598</strain>
    </source>
</reference>
<sequence>MHNIFEGLVEFHCRVVLGIDTPDPELTEEKAADPVKLSSAIKLFERGPTRNTLERFTIPVLKALCLHNNLALPDVGTRKLKKTQILDVLEGFLAQSTAVPSKSPSSAEPTEAPLPIGDEYIEDLIAASHKQANERQPNQWAVGDDVIHSKELKHIQSFISQTTRPSWHMAPPNNLGEAKHGKLKADQWRSCIEFDVPAAMAQIWDFNKRGSIRWATLYCTSAHHASQYMVCLTAYLNILKDLYPNLAWRPNHHAALHIGPFLLNFGPMHGWWMFVYERIIGWLGKTNSNFKIGELEGTMLETFCASVNFRALLLQHHDMPVVKKFTAIL</sequence>
<reference evidence="1 2" key="1">
    <citation type="submission" date="2014-04" db="EMBL/GenBank/DDBJ databases">
        <authorList>
            <consortium name="DOE Joint Genome Institute"/>
            <person name="Kuo A."/>
            <person name="Tarkka M."/>
            <person name="Buscot F."/>
            <person name="Kohler A."/>
            <person name="Nagy L.G."/>
            <person name="Floudas D."/>
            <person name="Copeland A."/>
            <person name="Barry K.W."/>
            <person name="Cichocki N."/>
            <person name="Veneault-Fourrey C."/>
            <person name="LaButti K."/>
            <person name="Lindquist E.A."/>
            <person name="Lipzen A."/>
            <person name="Lundell T."/>
            <person name="Morin E."/>
            <person name="Murat C."/>
            <person name="Sun H."/>
            <person name="Tunlid A."/>
            <person name="Henrissat B."/>
            <person name="Grigoriev I.V."/>
            <person name="Hibbett D.S."/>
            <person name="Martin F."/>
            <person name="Nordberg H.P."/>
            <person name="Cantor M.N."/>
            <person name="Hua S.X."/>
        </authorList>
    </citation>
    <scope>NUCLEOTIDE SEQUENCE [LARGE SCALE GENOMIC DNA]</scope>
    <source>
        <strain evidence="1 2">F 1598</strain>
    </source>
</reference>
<dbReference type="EMBL" id="KN833005">
    <property type="protein sequence ID" value="KIM80258.1"/>
    <property type="molecule type" value="Genomic_DNA"/>
</dbReference>
<feature type="non-terminal residue" evidence="1">
    <location>
        <position position="329"/>
    </location>
</feature>
<dbReference type="InParanoid" id="A0A0C3B223"/>
<protein>
    <submittedName>
        <fullName evidence="1">Uncharacterized protein</fullName>
    </submittedName>
</protein>
<organism evidence="1 2">
    <name type="scientific">Piloderma croceum (strain F 1598)</name>
    <dbReference type="NCBI Taxonomy" id="765440"/>
    <lineage>
        <taxon>Eukaryota</taxon>
        <taxon>Fungi</taxon>
        <taxon>Dikarya</taxon>
        <taxon>Basidiomycota</taxon>
        <taxon>Agaricomycotina</taxon>
        <taxon>Agaricomycetes</taxon>
        <taxon>Agaricomycetidae</taxon>
        <taxon>Atheliales</taxon>
        <taxon>Atheliaceae</taxon>
        <taxon>Piloderma</taxon>
    </lineage>
</organism>
<dbReference type="HOGENOM" id="CLU_002101_1_0_1"/>
<dbReference type="Proteomes" id="UP000054166">
    <property type="component" value="Unassembled WGS sequence"/>
</dbReference>
<keyword evidence="2" id="KW-1185">Reference proteome</keyword>
<evidence type="ECO:0000313" key="2">
    <source>
        <dbReference type="Proteomes" id="UP000054166"/>
    </source>
</evidence>
<evidence type="ECO:0000313" key="1">
    <source>
        <dbReference type="EMBL" id="KIM80258.1"/>
    </source>
</evidence>
<name>A0A0C3B223_PILCF</name>
<proteinExistence type="predicted"/>
<dbReference type="OrthoDB" id="3269001at2759"/>
<accession>A0A0C3B223</accession>